<evidence type="ECO:0000313" key="3">
    <source>
        <dbReference type="Proteomes" id="UP000504638"/>
    </source>
</evidence>
<dbReference type="AlphaFoldDB" id="A0A6G1G937"/>
<organism evidence="2">
    <name type="scientific">Eremomyces bilateralis CBS 781.70</name>
    <dbReference type="NCBI Taxonomy" id="1392243"/>
    <lineage>
        <taxon>Eukaryota</taxon>
        <taxon>Fungi</taxon>
        <taxon>Dikarya</taxon>
        <taxon>Ascomycota</taxon>
        <taxon>Pezizomycotina</taxon>
        <taxon>Dothideomycetes</taxon>
        <taxon>Dothideomycetes incertae sedis</taxon>
        <taxon>Eremomycetales</taxon>
        <taxon>Eremomycetaceae</taxon>
        <taxon>Eremomyces</taxon>
    </lineage>
</organism>
<reference evidence="2 4" key="1">
    <citation type="submission" date="2020-01" db="EMBL/GenBank/DDBJ databases">
        <authorList>
            <consortium name="DOE Joint Genome Institute"/>
            <person name="Haridas S."/>
            <person name="Albert R."/>
            <person name="Binder M."/>
            <person name="Bloem J."/>
            <person name="Labutti K."/>
            <person name="Salamov A."/>
            <person name="Andreopoulos B."/>
            <person name="Baker S.E."/>
            <person name="Barry K."/>
            <person name="Bills G."/>
            <person name="Bluhm B.H."/>
            <person name="Cannon C."/>
            <person name="Castanera R."/>
            <person name="Culley D.E."/>
            <person name="Daum C."/>
            <person name="Ezra D."/>
            <person name="Gonzalez J.B."/>
            <person name="Henrissat B."/>
            <person name="Kuo A."/>
            <person name="Liang C."/>
            <person name="Lipzen A."/>
            <person name="Lutzoni F."/>
            <person name="Magnuson J."/>
            <person name="Mondo S."/>
            <person name="Nolan M."/>
            <person name="Ohm R."/>
            <person name="Pangilinan J."/>
            <person name="Park H.-J."/>
            <person name="Ramirez L."/>
            <person name="Alfaro M."/>
            <person name="Sun H."/>
            <person name="Tritt A."/>
            <person name="Yoshinaga Y."/>
            <person name="Zwiers L.-H."/>
            <person name="Turgeon B.G."/>
            <person name="Goodwin S.B."/>
            <person name="Spatafora J.W."/>
            <person name="Crous P.W."/>
            <person name="Grigoriev I.V."/>
        </authorList>
    </citation>
    <scope>NUCLEOTIDE SEQUENCE</scope>
    <source>
        <strain evidence="2 4">CBS 781.70</strain>
    </source>
</reference>
<dbReference type="Proteomes" id="UP000504638">
    <property type="component" value="Unplaced"/>
</dbReference>
<accession>A0A6G1G937</accession>
<gene>
    <name evidence="2 4" type="ORF">P152DRAFT_480769</name>
</gene>
<feature type="compositionally biased region" description="Basic and acidic residues" evidence="1">
    <location>
        <begin position="249"/>
        <end position="261"/>
    </location>
</feature>
<reference evidence="4" key="3">
    <citation type="submission" date="2025-04" db="UniProtKB">
        <authorList>
            <consortium name="RefSeq"/>
        </authorList>
    </citation>
    <scope>IDENTIFICATION</scope>
    <source>
        <strain evidence="4">CBS 781.70</strain>
    </source>
</reference>
<feature type="compositionally biased region" description="Low complexity" evidence="1">
    <location>
        <begin position="125"/>
        <end position="142"/>
    </location>
</feature>
<feature type="compositionally biased region" description="Low complexity" evidence="1">
    <location>
        <begin position="107"/>
        <end position="116"/>
    </location>
</feature>
<dbReference type="EMBL" id="ML975153">
    <property type="protein sequence ID" value="KAF1814615.1"/>
    <property type="molecule type" value="Genomic_DNA"/>
</dbReference>
<protein>
    <submittedName>
        <fullName evidence="2 4">Uncharacterized protein</fullName>
    </submittedName>
</protein>
<feature type="compositionally biased region" description="Polar residues" evidence="1">
    <location>
        <begin position="86"/>
        <end position="106"/>
    </location>
</feature>
<dbReference type="GeneID" id="54422347"/>
<reference evidence="4" key="2">
    <citation type="submission" date="2020-04" db="EMBL/GenBank/DDBJ databases">
        <authorList>
            <consortium name="NCBI Genome Project"/>
        </authorList>
    </citation>
    <scope>NUCLEOTIDE SEQUENCE</scope>
    <source>
        <strain evidence="4">CBS 781.70</strain>
    </source>
</reference>
<feature type="compositionally biased region" description="Basic and acidic residues" evidence="1">
    <location>
        <begin position="231"/>
        <end position="241"/>
    </location>
</feature>
<dbReference type="RefSeq" id="XP_033536246.1">
    <property type="nucleotide sequence ID" value="XM_033681777.1"/>
</dbReference>
<feature type="compositionally biased region" description="Polar residues" evidence="1">
    <location>
        <begin position="172"/>
        <end position="193"/>
    </location>
</feature>
<evidence type="ECO:0000256" key="1">
    <source>
        <dbReference type="SAM" id="MobiDB-lite"/>
    </source>
</evidence>
<feature type="region of interest" description="Disordered" evidence="1">
    <location>
        <begin position="84"/>
        <end position="261"/>
    </location>
</feature>
<proteinExistence type="predicted"/>
<name>A0A6G1G937_9PEZI</name>
<keyword evidence="3" id="KW-1185">Reference proteome</keyword>
<sequence length="261" mass="27063">MDFVTGVIRNRLEGVVASGITAAGEIAGDSVSGFGNVIENGGRSVGDGVARTFDGWGGSIRNYGSRATSSTPARQTSSKVIAVKKQANNRTATTSSQEKLLPSSASKALPATKPLKTLPPPESVKAPAAAPRKPPANKNTAPSNIKKPVVGNRVRKGQAPENAGNGPKAQAAPNSAAQPRPNSQPKGVNQLNAPSKKITISPASRPKPKGPVKPLASKQSHVHIGGVSAKSAEKKRQDAPESKPQGKPNEQRLKSIDRTFF</sequence>
<evidence type="ECO:0000313" key="2">
    <source>
        <dbReference type="EMBL" id="KAF1814615.1"/>
    </source>
</evidence>
<dbReference type="OrthoDB" id="3945698at2759"/>
<evidence type="ECO:0000313" key="4">
    <source>
        <dbReference type="RefSeq" id="XP_033536246.1"/>
    </source>
</evidence>